<dbReference type="HAMAP" id="MF_00027">
    <property type="entry name" value="CobB_CbiA"/>
    <property type="match status" value="1"/>
</dbReference>
<feature type="domain" description="CobB/CobQ-like glutamine amidotransferase" evidence="11">
    <location>
        <begin position="242"/>
        <end position="425"/>
    </location>
</feature>
<dbReference type="Gene3D" id="3.40.50.300">
    <property type="entry name" value="P-loop containing nucleotide triphosphate hydrolases"/>
    <property type="match status" value="1"/>
</dbReference>
<evidence type="ECO:0000256" key="2">
    <source>
        <dbReference type="ARBA" id="ARBA00006205"/>
    </source>
</evidence>
<sequence>MTRALVIAAPASGSGKTMVTLGLLRAFRRRGVAVGSAKVGPDYIDPAFHAAASGRPCRNLDPWAMRPETLRHALACAAEGTDLLLVEGVMGLFDGAADGGGSTADLAALTGLPVALVLDVRGQTVSAAATAQGFARFRDDVTVAAAILNRVGSARHADLIRPAFDQLGLPVLGALARADGIAVPSRHLGLVQAGEQADLEGFLERAADLLEGAIDLDRLAACARPIAPGGAAAVALPPLGRRIAVARDIAFAFAYPHVLDGWRAAGVELDFFSPLADEAPPGDADAVYLPGGYPELHAGRLAAAAEFRRGMLAAAARGAAIYGECGGYMALGDGLIDGDGVRHAMLGLLPVETSFAVPRRQLGYRRIMAAAETPLGPAGRCFRGHEFHFARETGRGAVPTLFETEGHGAYGALLGRVFGSFLHLIDQA</sequence>
<dbReference type="PANTHER" id="PTHR43873:SF1">
    <property type="entry name" value="COBYRINATE A,C-DIAMIDE SYNTHASE"/>
    <property type="match status" value="1"/>
</dbReference>
<proteinExistence type="inferred from homology"/>
<protein>
    <recommendedName>
        <fullName evidence="9">Cobyrinate a,c-diamide synthase</fullName>
        <ecNumber evidence="9">6.3.5.11</ecNumber>
    </recommendedName>
    <alternativeName>
        <fullName evidence="9">Cobyrinic acid a,c-diamide synthetase</fullName>
    </alternativeName>
</protein>
<keyword evidence="6 9" id="KW-0067">ATP-binding</keyword>
<evidence type="ECO:0000259" key="10">
    <source>
        <dbReference type="Pfam" id="PF01656"/>
    </source>
</evidence>
<dbReference type="PROSITE" id="PS51274">
    <property type="entry name" value="GATASE_COBBQ"/>
    <property type="match status" value="1"/>
</dbReference>
<dbReference type="InterPro" id="IPR002586">
    <property type="entry name" value="CobQ/CobB/MinD/ParA_Nub-bd_dom"/>
</dbReference>
<feature type="domain" description="CobQ/CobB/MinD/ParA nucleotide binding" evidence="10">
    <location>
        <begin position="5"/>
        <end position="187"/>
    </location>
</feature>
<comment type="pathway">
    <text evidence="9">Cofactor biosynthesis; adenosylcobalamin biosynthesis; cob(II)yrinate a,c-diamide from sirohydrochlorin (anaerobic route): step 10/10.</text>
</comment>
<reference evidence="12" key="2">
    <citation type="submission" date="2020-09" db="EMBL/GenBank/DDBJ databases">
        <authorList>
            <person name="Sun Q."/>
            <person name="Zhou Y."/>
        </authorList>
    </citation>
    <scope>NUCLEOTIDE SEQUENCE</scope>
    <source>
        <strain evidence="12">CGMCC 1.15725</strain>
    </source>
</reference>
<dbReference type="GO" id="GO:0009236">
    <property type="term" value="P:cobalamin biosynthetic process"/>
    <property type="evidence" value="ECO:0007669"/>
    <property type="project" value="UniProtKB-UniRule"/>
</dbReference>
<dbReference type="AlphaFoldDB" id="A0A8J2YRG5"/>
<evidence type="ECO:0000256" key="3">
    <source>
        <dbReference type="ARBA" id="ARBA00022573"/>
    </source>
</evidence>
<name>A0A8J2YRG5_9PROT</name>
<comment type="cofactor">
    <cofactor evidence="1 9">
        <name>Mg(2+)</name>
        <dbReference type="ChEBI" id="CHEBI:18420"/>
    </cofactor>
</comment>
<comment type="catalytic activity">
    <reaction evidence="9">
        <text>cob(II)yrinate + 2 L-glutamine + 2 ATP + 2 H2O = cob(II)yrinate a,c diamide + 2 L-glutamate + 2 ADP + 2 phosphate + 2 H(+)</text>
        <dbReference type="Rhea" id="RHEA:26289"/>
        <dbReference type="ChEBI" id="CHEBI:15377"/>
        <dbReference type="ChEBI" id="CHEBI:15378"/>
        <dbReference type="ChEBI" id="CHEBI:29985"/>
        <dbReference type="ChEBI" id="CHEBI:30616"/>
        <dbReference type="ChEBI" id="CHEBI:43474"/>
        <dbReference type="ChEBI" id="CHEBI:58359"/>
        <dbReference type="ChEBI" id="CHEBI:58537"/>
        <dbReference type="ChEBI" id="CHEBI:58894"/>
        <dbReference type="ChEBI" id="CHEBI:456216"/>
        <dbReference type="EC" id="6.3.5.11"/>
    </reaction>
</comment>
<keyword evidence="8 9" id="KW-0315">Glutamine amidotransferase</keyword>
<feature type="site" description="Increases nucleophilicity of active site Cys" evidence="9">
    <location>
        <position position="423"/>
    </location>
</feature>
<dbReference type="EC" id="6.3.5.11" evidence="9"/>
<evidence type="ECO:0000256" key="5">
    <source>
        <dbReference type="ARBA" id="ARBA00022741"/>
    </source>
</evidence>
<evidence type="ECO:0000256" key="8">
    <source>
        <dbReference type="ARBA" id="ARBA00022962"/>
    </source>
</evidence>
<comment type="caution">
    <text evidence="12">The sequence shown here is derived from an EMBL/GenBank/DDBJ whole genome shotgun (WGS) entry which is preliminary data.</text>
</comment>
<dbReference type="InterPro" id="IPR011698">
    <property type="entry name" value="GATase_3"/>
</dbReference>
<dbReference type="EMBL" id="BMJQ01000002">
    <property type="protein sequence ID" value="GGF06110.1"/>
    <property type="molecule type" value="Genomic_DNA"/>
</dbReference>
<comment type="miscellaneous">
    <text evidence="9">The a and c carboxylates of cobyrinate are activated for nucleophilic attack via formation of a phosphorylated intermediate by ATP. CbiA catalyzes first the amidation of the c-carboxylate, and then that of the a-carboxylate.</text>
</comment>
<dbReference type="Pfam" id="PF01656">
    <property type="entry name" value="CbiA"/>
    <property type="match status" value="1"/>
</dbReference>
<comment type="similarity">
    <text evidence="2">Belongs to the CobB/CobQ family. CobQ subfamily.</text>
</comment>
<evidence type="ECO:0000256" key="1">
    <source>
        <dbReference type="ARBA" id="ARBA00001946"/>
    </source>
</evidence>
<comment type="similarity">
    <text evidence="9">Belongs to the CobB/CbiA family.</text>
</comment>
<reference evidence="12" key="1">
    <citation type="journal article" date="2014" name="Int. J. Syst. Evol. Microbiol.">
        <title>Complete genome sequence of Corynebacterium casei LMG S-19264T (=DSM 44701T), isolated from a smear-ripened cheese.</title>
        <authorList>
            <consortium name="US DOE Joint Genome Institute (JGI-PGF)"/>
            <person name="Walter F."/>
            <person name="Albersmeier A."/>
            <person name="Kalinowski J."/>
            <person name="Ruckert C."/>
        </authorList>
    </citation>
    <scope>NUCLEOTIDE SEQUENCE</scope>
    <source>
        <strain evidence="12">CGMCC 1.15725</strain>
    </source>
</reference>
<evidence type="ECO:0000256" key="4">
    <source>
        <dbReference type="ARBA" id="ARBA00022598"/>
    </source>
</evidence>
<keyword evidence="13" id="KW-1185">Reference proteome</keyword>
<dbReference type="UniPathway" id="UPA00148">
    <property type="reaction ID" value="UER00231"/>
</dbReference>
<dbReference type="SUPFAM" id="SSF52540">
    <property type="entry name" value="P-loop containing nucleoside triphosphate hydrolases"/>
    <property type="match status" value="1"/>
</dbReference>
<comment type="domain">
    <text evidence="9">Comprises of two domains. The C-terminal domain contains the binding site for glutamine and catalyzes the hydrolysis of this substrate to glutamate and ammonia. The N-terminal domain is anticipated to bind ATP and cobyrinate and catalyzes the ultimate synthesis of the diamide product. The ammonia produced via the glutaminase domain is probably translocated to the adjacent domain via a molecular tunnel, where it reacts with an activated intermediate.</text>
</comment>
<dbReference type="NCBIfam" id="TIGR00379">
    <property type="entry name" value="cobB"/>
    <property type="match status" value="1"/>
</dbReference>
<dbReference type="SUPFAM" id="SSF52317">
    <property type="entry name" value="Class I glutamine amidotransferase-like"/>
    <property type="match status" value="1"/>
</dbReference>
<dbReference type="InterPro" id="IPR027417">
    <property type="entry name" value="P-loop_NTPase"/>
</dbReference>
<dbReference type="CDD" id="cd05388">
    <property type="entry name" value="CobB_N"/>
    <property type="match status" value="1"/>
</dbReference>
<dbReference type="GO" id="GO:0042242">
    <property type="term" value="F:cobyrinic acid a,c-diamide synthase activity"/>
    <property type="evidence" value="ECO:0007669"/>
    <property type="project" value="UniProtKB-UniRule"/>
</dbReference>
<evidence type="ECO:0000259" key="11">
    <source>
        <dbReference type="Pfam" id="PF07685"/>
    </source>
</evidence>
<keyword evidence="3 9" id="KW-0169">Cobalamin biosynthesis</keyword>
<comment type="function">
    <text evidence="9">Catalyzes the ATP-dependent amidation of the two carboxylate groups at positions a and c of cobyrinate, using either L-glutamine or ammonia as the nitrogen source.</text>
</comment>
<keyword evidence="5 9" id="KW-0547">Nucleotide-binding</keyword>
<dbReference type="PANTHER" id="PTHR43873">
    <property type="entry name" value="COBYRINATE A,C-DIAMIDE SYNTHASE"/>
    <property type="match status" value="1"/>
</dbReference>
<evidence type="ECO:0000256" key="7">
    <source>
        <dbReference type="ARBA" id="ARBA00022842"/>
    </source>
</evidence>
<dbReference type="Gene3D" id="3.40.50.880">
    <property type="match status" value="1"/>
</dbReference>
<dbReference type="NCBIfam" id="NF002204">
    <property type="entry name" value="PRK01077.1"/>
    <property type="match status" value="1"/>
</dbReference>
<accession>A0A8J2YRG5</accession>
<keyword evidence="7 9" id="KW-0460">Magnesium</keyword>
<dbReference type="InterPro" id="IPR004484">
    <property type="entry name" value="CbiA/CobB_synth"/>
</dbReference>
<dbReference type="GO" id="GO:0005524">
    <property type="term" value="F:ATP binding"/>
    <property type="evidence" value="ECO:0007669"/>
    <property type="project" value="UniProtKB-UniRule"/>
</dbReference>
<dbReference type="InterPro" id="IPR029062">
    <property type="entry name" value="Class_I_gatase-like"/>
</dbReference>
<evidence type="ECO:0000256" key="9">
    <source>
        <dbReference type="HAMAP-Rule" id="MF_00027"/>
    </source>
</evidence>
<dbReference type="Pfam" id="PF07685">
    <property type="entry name" value="GATase_3"/>
    <property type="match status" value="1"/>
</dbReference>
<dbReference type="Proteomes" id="UP000646365">
    <property type="component" value="Unassembled WGS sequence"/>
</dbReference>
<evidence type="ECO:0000313" key="12">
    <source>
        <dbReference type="EMBL" id="GGF06110.1"/>
    </source>
</evidence>
<feature type="active site" description="Nucleophile" evidence="9">
    <location>
        <position position="325"/>
    </location>
</feature>
<gene>
    <name evidence="9" type="primary">cbiA</name>
    <name evidence="12" type="ORF">GCM10011611_09510</name>
</gene>
<dbReference type="RefSeq" id="WP_189043031.1">
    <property type="nucleotide sequence ID" value="NZ_BMJQ01000002.1"/>
</dbReference>
<keyword evidence="4 9" id="KW-0436">Ligase</keyword>
<organism evidence="12 13">
    <name type="scientific">Aliidongia dinghuensis</name>
    <dbReference type="NCBI Taxonomy" id="1867774"/>
    <lineage>
        <taxon>Bacteria</taxon>
        <taxon>Pseudomonadati</taxon>
        <taxon>Pseudomonadota</taxon>
        <taxon>Alphaproteobacteria</taxon>
        <taxon>Rhodospirillales</taxon>
        <taxon>Dongiaceae</taxon>
        <taxon>Aliidongia</taxon>
    </lineage>
</organism>
<evidence type="ECO:0000313" key="13">
    <source>
        <dbReference type="Proteomes" id="UP000646365"/>
    </source>
</evidence>
<evidence type="ECO:0000256" key="6">
    <source>
        <dbReference type="ARBA" id="ARBA00022840"/>
    </source>
</evidence>